<dbReference type="InterPro" id="IPR005196">
    <property type="entry name" value="Glyco_hydro_65_N"/>
</dbReference>
<organism evidence="2 3">
    <name type="scientific">Candidatus Companilactobacillus pullicola</name>
    <dbReference type="NCBI Taxonomy" id="2838523"/>
    <lineage>
        <taxon>Bacteria</taxon>
        <taxon>Bacillati</taxon>
        <taxon>Bacillota</taxon>
        <taxon>Bacilli</taxon>
        <taxon>Lactobacillales</taxon>
        <taxon>Lactobacillaceae</taxon>
        <taxon>Companilactobacillus</taxon>
    </lineage>
</organism>
<name>A0A9D1ZQ69_9LACO</name>
<dbReference type="InterPro" id="IPR037018">
    <property type="entry name" value="GH65_N"/>
</dbReference>
<evidence type="ECO:0000313" key="2">
    <source>
        <dbReference type="EMBL" id="HIY93769.1"/>
    </source>
</evidence>
<dbReference type="SUPFAM" id="SSF74650">
    <property type="entry name" value="Galactose mutarotase-like"/>
    <property type="match status" value="1"/>
</dbReference>
<evidence type="ECO:0000313" key="3">
    <source>
        <dbReference type="Proteomes" id="UP000824013"/>
    </source>
</evidence>
<sequence length="85" mass="9398">MQSSKILKLNDLKSTQPEYLESIFSIANGHMGIRASDPISPSDSAGTVVNGFYEESDITYGEKAYGYAEKNQTIVKLPDLRQILI</sequence>
<dbReference type="Pfam" id="PF03636">
    <property type="entry name" value="Glyco_hydro_65N"/>
    <property type="match status" value="1"/>
</dbReference>
<evidence type="ECO:0000259" key="1">
    <source>
        <dbReference type="Pfam" id="PF03636"/>
    </source>
</evidence>
<keyword evidence="2" id="KW-0378">Hydrolase</keyword>
<proteinExistence type="predicted"/>
<dbReference type="InterPro" id="IPR011013">
    <property type="entry name" value="Gal_mutarotase_sf_dom"/>
</dbReference>
<dbReference type="Gene3D" id="2.70.98.40">
    <property type="entry name" value="Glycoside hydrolase, family 65, N-terminal domain"/>
    <property type="match status" value="1"/>
</dbReference>
<reference evidence="2" key="1">
    <citation type="journal article" date="2021" name="PeerJ">
        <title>Extensive microbial diversity within the chicken gut microbiome revealed by metagenomics and culture.</title>
        <authorList>
            <person name="Gilroy R."/>
            <person name="Ravi A."/>
            <person name="Getino M."/>
            <person name="Pursley I."/>
            <person name="Horton D.L."/>
            <person name="Alikhan N.F."/>
            <person name="Baker D."/>
            <person name="Gharbi K."/>
            <person name="Hall N."/>
            <person name="Watson M."/>
            <person name="Adriaenssens E.M."/>
            <person name="Foster-Nyarko E."/>
            <person name="Jarju S."/>
            <person name="Secka A."/>
            <person name="Antonio M."/>
            <person name="Oren A."/>
            <person name="Chaudhuri R.R."/>
            <person name="La Ragione R."/>
            <person name="Hildebrand F."/>
            <person name="Pallen M.J."/>
        </authorList>
    </citation>
    <scope>NUCLEOTIDE SEQUENCE</scope>
    <source>
        <strain evidence="2">3204</strain>
    </source>
</reference>
<dbReference type="GO" id="GO:0030246">
    <property type="term" value="F:carbohydrate binding"/>
    <property type="evidence" value="ECO:0007669"/>
    <property type="project" value="InterPro"/>
</dbReference>
<dbReference type="AlphaFoldDB" id="A0A9D1ZQ69"/>
<protein>
    <submittedName>
        <fullName evidence="2">Glycoside hydrolase family 65 protein</fullName>
    </submittedName>
</protein>
<gene>
    <name evidence="2" type="ORF">H9820_12615</name>
</gene>
<accession>A0A9D1ZQ69</accession>
<dbReference type="GO" id="GO:0005975">
    <property type="term" value="P:carbohydrate metabolic process"/>
    <property type="evidence" value="ECO:0007669"/>
    <property type="project" value="InterPro"/>
</dbReference>
<dbReference type="EMBL" id="DXCM01000092">
    <property type="protein sequence ID" value="HIY93769.1"/>
    <property type="molecule type" value="Genomic_DNA"/>
</dbReference>
<comment type="caution">
    <text evidence="2">The sequence shown here is derived from an EMBL/GenBank/DDBJ whole genome shotgun (WGS) entry which is preliminary data.</text>
</comment>
<dbReference type="Proteomes" id="UP000824013">
    <property type="component" value="Unassembled WGS sequence"/>
</dbReference>
<reference evidence="2" key="2">
    <citation type="submission" date="2021-04" db="EMBL/GenBank/DDBJ databases">
        <authorList>
            <person name="Gilroy R."/>
        </authorList>
    </citation>
    <scope>NUCLEOTIDE SEQUENCE</scope>
    <source>
        <strain evidence="2">3204</strain>
    </source>
</reference>
<feature type="non-terminal residue" evidence="2">
    <location>
        <position position="85"/>
    </location>
</feature>
<feature type="domain" description="Glycoside hydrolase family 65 N-terminal" evidence="1">
    <location>
        <begin position="12"/>
        <end position="83"/>
    </location>
</feature>
<dbReference type="GO" id="GO:0016787">
    <property type="term" value="F:hydrolase activity"/>
    <property type="evidence" value="ECO:0007669"/>
    <property type="project" value="UniProtKB-KW"/>
</dbReference>